<accession>A0A0D3L0A1</accession>
<dbReference type="GO" id="GO:0005789">
    <property type="term" value="C:endoplasmic reticulum membrane"/>
    <property type="evidence" value="ECO:0007669"/>
    <property type="project" value="TreeGrafter"/>
</dbReference>
<organism evidence="2 3">
    <name type="scientific">Emiliania huxleyi (strain CCMP1516)</name>
    <dbReference type="NCBI Taxonomy" id="280463"/>
    <lineage>
        <taxon>Eukaryota</taxon>
        <taxon>Haptista</taxon>
        <taxon>Haptophyta</taxon>
        <taxon>Prymnesiophyceae</taxon>
        <taxon>Isochrysidales</taxon>
        <taxon>Noelaerhabdaceae</taxon>
        <taxon>Emiliania</taxon>
    </lineage>
</organism>
<dbReference type="PaxDb" id="2903-EOD23457"/>
<sequence length="77" mass="8973">MRAVLRAETHYTVLSLPRTASEEEVRKAFRKLARKLHPDKNGEALAEESFKRLQEAHAVLSDPRKRRTYDLTLRGTR</sequence>
<dbReference type="STRING" id="2903.R1G091"/>
<dbReference type="GeneID" id="17269002"/>
<evidence type="ECO:0000259" key="1">
    <source>
        <dbReference type="PROSITE" id="PS50076"/>
    </source>
</evidence>
<name>A0A0D3L0A1_EMIH1</name>
<dbReference type="Pfam" id="PF00226">
    <property type="entry name" value="DnaJ"/>
    <property type="match status" value="1"/>
</dbReference>
<dbReference type="RefSeq" id="XP_005775886.1">
    <property type="nucleotide sequence ID" value="XM_005775829.1"/>
</dbReference>
<dbReference type="EnsemblProtists" id="EOD23457">
    <property type="protein sequence ID" value="EOD23457"/>
    <property type="gene ID" value="EMIHUDRAFT_368102"/>
</dbReference>
<dbReference type="InterPro" id="IPR001623">
    <property type="entry name" value="DnaJ_domain"/>
</dbReference>
<dbReference type="Gene3D" id="1.10.287.110">
    <property type="entry name" value="DnaJ domain"/>
    <property type="match status" value="1"/>
</dbReference>
<dbReference type="EnsemblProtists" id="EOD41436">
    <property type="protein sequence ID" value="EOD41436"/>
    <property type="gene ID" value="EMIHUDRAFT_351367"/>
</dbReference>
<dbReference type="HOGENOM" id="CLU_017633_18_2_1"/>
<reference evidence="3" key="1">
    <citation type="journal article" date="2013" name="Nature">
        <title>Pan genome of the phytoplankton Emiliania underpins its global distribution.</title>
        <authorList>
            <person name="Read B.A."/>
            <person name="Kegel J."/>
            <person name="Klute M.J."/>
            <person name="Kuo A."/>
            <person name="Lefebvre S.C."/>
            <person name="Maumus F."/>
            <person name="Mayer C."/>
            <person name="Miller J."/>
            <person name="Monier A."/>
            <person name="Salamov A."/>
            <person name="Young J."/>
            <person name="Aguilar M."/>
            <person name="Claverie J.M."/>
            <person name="Frickenhaus S."/>
            <person name="Gonzalez K."/>
            <person name="Herman E.K."/>
            <person name="Lin Y.C."/>
            <person name="Napier J."/>
            <person name="Ogata H."/>
            <person name="Sarno A.F."/>
            <person name="Shmutz J."/>
            <person name="Schroeder D."/>
            <person name="de Vargas C."/>
            <person name="Verret F."/>
            <person name="von Dassow P."/>
            <person name="Valentin K."/>
            <person name="Van de Peer Y."/>
            <person name="Wheeler G."/>
            <person name="Dacks J.B."/>
            <person name="Delwiche C.F."/>
            <person name="Dyhrman S.T."/>
            <person name="Glockner G."/>
            <person name="John U."/>
            <person name="Richards T."/>
            <person name="Worden A.Z."/>
            <person name="Zhang X."/>
            <person name="Grigoriev I.V."/>
            <person name="Allen A.E."/>
            <person name="Bidle K."/>
            <person name="Borodovsky M."/>
            <person name="Bowler C."/>
            <person name="Brownlee C."/>
            <person name="Cock J.M."/>
            <person name="Elias M."/>
            <person name="Gladyshev V.N."/>
            <person name="Groth M."/>
            <person name="Guda C."/>
            <person name="Hadaegh A."/>
            <person name="Iglesias-Rodriguez M.D."/>
            <person name="Jenkins J."/>
            <person name="Jones B.M."/>
            <person name="Lawson T."/>
            <person name="Leese F."/>
            <person name="Lindquist E."/>
            <person name="Lobanov A."/>
            <person name="Lomsadze A."/>
            <person name="Malik S.B."/>
            <person name="Marsh M.E."/>
            <person name="Mackinder L."/>
            <person name="Mock T."/>
            <person name="Mueller-Roeber B."/>
            <person name="Pagarete A."/>
            <person name="Parker M."/>
            <person name="Probert I."/>
            <person name="Quesneville H."/>
            <person name="Raines C."/>
            <person name="Rensing S.A."/>
            <person name="Riano-Pachon D.M."/>
            <person name="Richier S."/>
            <person name="Rokitta S."/>
            <person name="Shiraiwa Y."/>
            <person name="Soanes D.M."/>
            <person name="van der Giezen M."/>
            <person name="Wahlund T.M."/>
            <person name="Williams B."/>
            <person name="Wilson W."/>
            <person name="Wolfe G."/>
            <person name="Wurch L.L."/>
        </authorList>
    </citation>
    <scope>NUCLEOTIDE SEQUENCE</scope>
</reference>
<dbReference type="PRINTS" id="PR00625">
    <property type="entry name" value="JDOMAIN"/>
</dbReference>
<evidence type="ECO:0000313" key="3">
    <source>
        <dbReference type="Proteomes" id="UP000013827"/>
    </source>
</evidence>
<dbReference type="InterPro" id="IPR051100">
    <property type="entry name" value="DnaJ_subfamily_B/C"/>
</dbReference>
<dbReference type="KEGG" id="ehx:EMIHUDRAFT_351367"/>
<reference evidence="2" key="2">
    <citation type="submission" date="2024-10" db="UniProtKB">
        <authorList>
            <consortium name="EnsemblProtists"/>
        </authorList>
    </citation>
    <scope>IDENTIFICATION</scope>
</reference>
<keyword evidence="3" id="KW-1185">Reference proteome</keyword>
<dbReference type="SMART" id="SM00271">
    <property type="entry name" value="DnaJ"/>
    <property type="match status" value="1"/>
</dbReference>
<dbReference type="GO" id="GO:0030544">
    <property type="term" value="F:Hsp70 protein binding"/>
    <property type="evidence" value="ECO:0007669"/>
    <property type="project" value="TreeGrafter"/>
</dbReference>
<dbReference type="RefSeq" id="XP_005793865.1">
    <property type="nucleotide sequence ID" value="XM_005793808.1"/>
</dbReference>
<dbReference type="eggNOG" id="KOG0714">
    <property type="taxonomic scope" value="Eukaryota"/>
</dbReference>
<dbReference type="Proteomes" id="UP000013827">
    <property type="component" value="Unassembled WGS sequence"/>
</dbReference>
<evidence type="ECO:0000313" key="2">
    <source>
        <dbReference type="EnsemblProtists" id="EOD41436"/>
    </source>
</evidence>
<protein>
    <recommendedName>
        <fullName evidence="1">J domain-containing protein</fullName>
    </recommendedName>
</protein>
<dbReference type="SUPFAM" id="SSF46565">
    <property type="entry name" value="Chaperone J-domain"/>
    <property type="match status" value="1"/>
</dbReference>
<dbReference type="AlphaFoldDB" id="A0A0D3L0A1"/>
<feature type="domain" description="J" evidence="1">
    <location>
        <begin position="9"/>
        <end position="73"/>
    </location>
</feature>
<dbReference type="PROSITE" id="PS00636">
    <property type="entry name" value="DNAJ_1"/>
    <property type="match status" value="1"/>
</dbReference>
<dbReference type="GeneID" id="17286706"/>
<dbReference type="CDD" id="cd06257">
    <property type="entry name" value="DnaJ"/>
    <property type="match status" value="1"/>
</dbReference>
<dbReference type="PANTHER" id="PTHR43908:SF3">
    <property type="entry name" value="AT29763P-RELATED"/>
    <property type="match status" value="1"/>
</dbReference>
<dbReference type="PROSITE" id="PS50076">
    <property type="entry name" value="DNAJ_2"/>
    <property type="match status" value="1"/>
</dbReference>
<dbReference type="PANTHER" id="PTHR43908">
    <property type="entry name" value="AT29763P-RELATED"/>
    <property type="match status" value="1"/>
</dbReference>
<dbReference type="GO" id="GO:0071218">
    <property type="term" value="P:cellular response to misfolded protein"/>
    <property type="evidence" value="ECO:0007669"/>
    <property type="project" value="TreeGrafter"/>
</dbReference>
<dbReference type="InterPro" id="IPR018253">
    <property type="entry name" value="DnaJ_domain_CS"/>
</dbReference>
<dbReference type="KEGG" id="ehx:EMIHUDRAFT_368102"/>
<dbReference type="InterPro" id="IPR036869">
    <property type="entry name" value="J_dom_sf"/>
</dbReference>
<proteinExistence type="predicted"/>